<dbReference type="SUPFAM" id="SSF56436">
    <property type="entry name" value="C-type lectin-like"/>
    <property type="match status" value="2"/>
</dbReference>
<dbReference type="InterPro" id="IPR016186">
    <property type="entry name" value="C-type_lectin-like/link_sf"/>
</dbReference>
<dbReference type="PROSITE" id="PS50041">
    <property type="entry name" value="C_TYPE_LECTIN_2"/>
    <property type="match status" value="2"/>
</dbReference>
<evidence type="ECO:0000313" key="5">
    <source>
        <dbReference type="Proteomes" id="UP001566132"/>
    </source>
</evidence>
<evidence type="ECO:0000256" key="2">
    <source>
        <dbReference type="SAM" id="SignalP"/>
    </source>
</evidence>
<dbReference type="PANTHER" id="PTHR22799">
    <property type="entry name" value="TETRANECTIN-RELATED"/>
    <property type="match status" value="1"/>
</dbReference>
<dbReference type="CDD" id="cd00037">
    <property type="entry name" value="CLECT"/>
    <property type="match status" value="2"/>
</dbReference>
<dbReference type="InterPro" id="IPR001304">
    <property type="entry name" value="C-type_lectin-like"/>
</dbReference>
<dbReference type="AlphaFoldDB" id="A0ABD1ETT6"/>
<feature type="domain" description="C-type lectin" evidence="3">
    <location>
        <begin position="156"/>
        <end position="272"/>
    </location>
</feature>
<dbReference type="Gene3D" id="3.10.100.10">
    <property type="entry name" value="Mannose-Binding Protein A, subunit A"/>
    <property type="match status" value="2"/>
</dbReference>
<dbReference type="EMBL" id="JBDJPC010000005">
    <property type="protein sequence ID" value="KAL1502013.1"/>
    <property type="molecule type" value="Genomic_DNA"/>
</dbReference>
<protein>
    <recommendedName>
        <fullName evidence="3">C-type lectin domain-containing protein</fullName>
    </recommendedName>
</protein>
<accession>A0ABD1ETT6</accession>
<proteinExistence type="predicted"/>
<name>A0ABD1ETT6_HYPHA</name>
<dbReference type="SMART" id="SM00034">
    <property type="entry name" value="CLECT"/>
    <property type="match status" value="2"/>
</dbReference>
<dbReference type="InterPro" id="IPR051663">
    <property type="entry name" value="CLec_Tetranectin-domain"/>
</dbReference>
<sequence length="281" mass="32411">MRLAFFLTLTLAATLAAPNANLFLEDTTQDDYHISNIRANYLEAYVICKKSGYTLAMERTEQETKIIEALIESQNVEITYFYLGGYNEATNFGKQWFWFDINEEINYDHWYSAIYKSSDCLLRTPLNSTYAALTLAATLAAPNANWFLEDVTQDDYHISNVTASYMEAYFTCRQHGFMLAVERTEEETKIIEALIESQEAVNNYFYLGGFNEITQFGTQWFWIDINLGINYNHWYSDAFKTSSCLERSPMNSTYGGKWTSGSCTPKYYFICQKAVTSTQIL</sequence>
<feature type="signal peptide" evidence="2">
    <location>
        <begin position="1"/>
        <end position="16"/>
    </location>
</feature>
<evidence type="ECO:0000256" key="1">
    <source>
        <dbReference type="ARBA" id="ARBA00022734"/>
    </source>
</evidence>
<keyword evidence="5" id="KW-1185">Reference proteome</keyword>
<dbReference type="GO" id="GO:0030246">
    <property type="term" value="F:carbohydrate binding"/>
    <property type="evidence" value="ECO:0007669"/>
    <property type="project" value="UniProtKB-KW"/>
</dbReference>
<evidence type="ECO:0000313" key="4">
    <source>
        <dbReference type="EMBL" id="KAL1502013.1"/>
    </source>
</evidence>
<organism evidence="4 5">
    <name type="scientific">Hypothenemus hampei</name>
    <name type="common">Coffee berry borer</name>
    <dbReference type="NCBI Taxonomy" id="57062"/>
    <lineage>
        <taxon>Eukaryota</taxon>
        <taxon>Metazoa</taxon>
        <taxon>Ecdysozoa</taxon>
        <taxon>Arthropoda</taxon>
        <taxon>Hexapoda</taxon>
        <taxon>Insecta</taxon>
        <taxon>Pterygota</taxon>
        <taxon>Neoptera</taxon>
        <taxon>Endopterygota</taxon>
        <taxon>Coleoptera</taxon>
        <taxon>Polyphaga</taxon>
        <taxon>Cucujiformia</taxon>
        <taxon>Curculionidae</taxon>
        <taxon>Scolytinae</taxon>
        <taxon>Hypothenemus</taxon>
    </lineage>
</organism>
<reference evidence="4 5" key="1">
    <citation type="submission" date="2024-05" db="EMBL/GenBank/DDBJ databases">
        <title>Genetic variation in Jamaican populations of the coffee berry borer (Hypothenemus hampei).</title>
        <authorList>
            <person name="Errbii M."/>
            <person name="Myrie A."/>
        </authorList>
    </citation>
    <scope>NUCLEOTIDE SEQUENCE [LARGE SCALE GENOMIC DNA]</scope>
    <source>
        <strain evidence="4">JA-Hopewell-2020-01-JO</strain>
        <tissue evidence="4">Whole body</tissue>
    </source>
</reference>
<dbReference type="Pfam" id="PF00059">
    <property type="entry name" value="Lectin_C"/>
    <property type="match status" value="1"/>
</dbReference>
<feature type="domain" description="C-type lectin" evidence="3">
    <location>
        <begin position="32"/>
        <end position="121"/>
    </location>
</feature>
<keyword evidence="1" id="KW-0430">Lectin</keyword>
<keyword evidence="2" id="KW-0732">Signal</keyword>
<feature type="chain" id="PRO_5044802924" description="C-type lectin domain-containing protein" evidence="2">
    <location>
        <begin position="17"/>
        <end position="281"/>
    </location>
</feature>
<gene>
    <name evidence="4" type="ORF">ABEB36_007226</name>
</gene>
<evidence type="ECO:0000259" key="3">
    <source>
        <dbReference type="PROSITE" id="PS50041"/>
    </source>
</evidence>
<dbReference type="InterPro" id="IPR016187">
    <property type="entry name" value="CTDL_fold"/>
</dbReference>
<dbReference type="Proteomes" id="UP001566132">
    <property type="component" value="Unassembled WGS sequence"/>
</dbReference>
<dbReference type="PANTHER" id="PTHR22799:SF6">
    <property type="entry name" value="C-TYPE LECTIN DOMAIN FAMILY 4 MEMBER M-LIKE"/>
    <property type="match status" value="1"/>
</dbReference>
<comment type="caution">
    <text evidence="4">The sequence shown here is derived from an EMBL/GenBank/DDBJ whole genome shotgun (WGS) entry which is preliminary data.</text>
</comment>